<organism evidence="13 14">
    <name type="scientific">Salipiger thiooxidans</name>
    <dbReference type="NCBI Taxonomy" id="282683"/>
    <lineage>
        <taxon>Bacteria</taxon>
        <taxon>Pseudomonadati</taxon>
        <taxon>Pseudomonadota</taxon>
        <taxon>Alphaproteobacteria</taxon>
        <taxon>Rhodobacterales</taxon>
        <taxon>Roseobacteraceae</taxon>
        <taxon>Salipiger</taxon>
    </lineage>
</organism>
<keyword evidence="14" id="KW-1185">Reference proteome</keyword>
<feature type="short sequence motif" description="'KMSKS' region" evidence="11">
    <location>
        <begin position="237"/>
        <end position="241"/>
    </location>
</feature>
<evidence type="ECO:0000256" key="5">
    <source>
        <dbReference type="ARBA" id="ARBA00022840"/>
    </source>
</evidence>
<dbReference type="GO" id="GO:0042803">
    <property type="term" value="F:protein homodimerization activity"/>
    <property type="evidence" value="ECO:0007669"/>
    <property type="project" value="UniProtKB-ARBA"/>
</dbReference>
<feature type="binding site" evidence="11">
    <location>
        <position position="240"/>
    </location>
    <ligand>
        <name>ATP</name>
        <dbReference type="ChEBI" id="CHEBI:30616"/>
    </ligand>
</feature>
<dbReference type="EC" id="6.1.1.1" evidence="11"/>
<evidence type="ECO:0000256" key="3">
    <source>
        <dbReference type="ARBA" id="ARBA00022598"/>
    </source>
</evidence>
<dbReference type="FunFam" id="3.40.50.620:FF:000008">
    <property type="entry name" value="Tyrosine--tRNA ligase"/>
    <property type="match status" value="1"/>
</dbReference>
<dbReference type="GO" id="GO:0006437">
    <property type="term" value="P:tyrosyl-tRNA aminoacylation"/>
    <property type="evidence" value="ECO:0007669"/>
    <property type="project" value="UniProtKB-UniRule"/>
</dbReference>
<dbReference type="Gene3D" id="1.10.240.10">
    <property type="entry name" value="Tyrosyl-Transfer RNA Synthetase"/>
    <property type="match status" value="1"/>
</dbReference>
<keyword evidence="5 11" id="KW-0067">ATP-binding</keyword>
<dbReference type="InterPro" id="IPR002307">
    <property type="entry name" value="Tyr-tRNA-ligase"/>
</dbReference>
<evidence type="ECO:0000256" key="11">
    <source>
        <dbReference type="HAMAP-Rule" id="MF_02006"/>
    </source>
</evidence>
<dbReference type="NCBIfam" id="TIGR00234">
    <property type="entry name" value="tyrS"/>
    <property type="match status" value="1"/>
</dbReference>
<keyword evidence="4 11" id="KW-0547">Nucleotide-binding</keyword>
<proteinExistence type="inferred from homology"/>
<feature type="binding site" evidence="11">
    <location>
        <position position="181"/>
    </location>
    <ligand>
        <name>L-tyrosine</name>
        <dbReference type="ChEBI" id="CHEBI:58315"/>
    </ligand>
</feature>
<evidence type="ECO:0000256" key="2">
    <source>
        <dbReference type="ARBA" id="ARBA00022490"/>
    </source>
</evidence>
<dbReference type="Gene3D" id="3.40.50.620">
    <property type="entry name" value="HUPs"/>
    <property type="match status" value="1"/>
</dbReference>
<protein>
    <recommendedName>
        <fullName evidence="11">Tyrosine--tRNA ligase</fullName>
        <ecNumber evidence="11">6.1.1.1</ecNumber>
    </recommendedName>
    <alternativeName>
        <fullName evidence="11">Tyrosyl-tRNA synthetase</fullName>
        <shortName evidence="11">TyrRS</shortName>
    </alternativeName>
</protein>
<dbReference type="InterPro" id="IPR024088">
    <property type="entry name" value="Tyr-tRNA-ligase_bac-type"/>
</dbReference>
<dbReference type="EMBL" id="FNAV01000010">
    <property type="protein sequence ID" value="SDE95870.1"/>
    <property type="molecule type" value="Genomic_DNA"/>
</dbReference>
<evidence type="ECO:0000256" key="4">
    <source>
        <dbReference type="ARBA" id="ARBA00022741"/>
    </source>
</evidence>
<dbReference type="HAMAP" id="MF_02006">
    <property type="entry name" value="Tyr_tRNA_synth_type1"/>
    <property type="match status" value="1"/>
</dbReference>
<keyword evidence="2 11" id="KW-0963">Cytoplasm</keyword>
<dbReference type="InterPro" id="IPR002305">
    <property type="entry name" value="aa-tRNA-synth_Ic"/>
</dbReference>
<dbReference type="GO" id="GO:0003723">
    <property type="term" value="F:RNA binding"/>
    <property type="evidence" value="ECO:0007669"/>
    <property type="project" value="UniProtKB-KW"/>
</dbReference>
<evidence type="ECO:0000313" key="13">
    <source>
        <dbReference type="EMBL" id="SDE95870.1"/>
    </source>
</evidence>
<comment type="catalytic activity">
    <reaction evidence="9 11">
        <text>tRNA(Tyr) + L-tyrosine + ATP = L-tyrosyl-tRNA(Tyr) + AMP + diphosphate + H(+)</text>
        <dbReference type="Rhea" id="RHEA:10220"/>
        <dbReference type="Rhea" id="RHEA-COMP:9706"/>
        <dbReference type="Rhea" id="RHEA-COMP:9707"/>
        <dbReference type="ChEBI" id="CHEBI:15378"/>
        <dbReference type="ChEBI" id="CHEBI:30616"/>
        <dbReference type="ChEBI" id="CHEBI:33019"/>
        <dbReference type="ChEBI" id="CHEBI:58315"/>
        <dbReference type="ChEBI" id="CHEBI:78442"/>
        <dbReference type="ChEBI" id="CHEBI:78536"/>
        <dbReference type="ChEBI" id="CHEBI:456215"/>
        <dbReference type="EC" id="6.1.1.1"/>
    </reaction>
</comment>
<feature type="short sequence motif" description="'HIGH' region" evidence="11">
    <location>
        <begin position="45"/>
        <end position="54"/>
    </location>
</feature>
<dbReference type="GO" id="GO:0005524">
    <property type="term" value="F:ATP binding"/>
    <property type="evidence" value="ECO:0007669"/>
    <property type="project" value="UniProtKB-UniRule"/>
</dbReference>
<evidence type="ECO:0000256" key="10">
    <source>
        <dbReference type="ARBA" id="ARBA00060965"/>
    </source>
</evidence>
<dbReference type="Pfam" id="PF00579">
    <property type="entry name" value="tRNA-synt_1b"/>
    <property type="match status" value="1"/>
</dbReference>
<dbReference type="GO" id="GO:0004831">
    <property type="term" value="F:tyrosine-tRNA ligase activity"/>
    <property type="evidence" value="ECO:0007669"/>
    <property type="project" value="UniProtKB-UniRule"/>
</dbReference>
<comment type="function">
    <text evidence="11">Catalyzes the attachment of tyrosine to tRNA(Tyr) in a two-step reaction: tyrosine is first activated by ATP to form Tyr-AMP and then transferred to the acceptor end of tRNA(Tyr).</text>
</comment>
<dbReference type="PRINTS" id="PR01040">
    <property type="entry name" value="TRNASYNTHTYR"/>
</dbReference>
<keyword evidence="6 12" id="KW-0694">RNA-binding</keyword>
<dbReference type="Proteomes" id="UP000198994">
    <property type="component" value="Unassembled WGS sequence"/>
</dbReference>
<accession>A0A1G7H608</accession>
<dbReference type="SUPFAM" id="SSF55174">
    <property type="entry name" value="Alpha-L RNA-binding motif"/>
    <property type="match status" value="1"/>
</dbReference>
<keyword evidence="8 11" id="KW-0030">Aminoacyl-tRNA synthetase</keyword>
<evidence type="ECO:0000256" key="8">
    <source>
        <dbReference type="ARBA" id="ARBA00023146"/>
    </source>
</evidence>
<dbReference type="PANTHER" id="PTHR11766:SF0">
    <property type="entry name" value="TYROSINE--TRNA LIGASE, MITOCHONDRIAL"/>
    <property type="match status" value="1"/>
</dbReference>
<evidence type="ECO:0000256" key="12">
    <source>
        <dbReference type="PROSITE-ProRule" id="PRU00182"/>
    </source>
</evidence>
<keyword evidence="7 11" id="KW-0648">Protein biosynthesis</keyword>
<dbReference type="AlphaFoldDB" id="A0A1G7H608"/>
<feature type="binding site" evidence="11">
    <location>
        <position position="177"/>
    </location>
    <ligand>
        <name>L-tyrosine</name>
        <dbReference type="ChEBI" id="CHEBI:58315"/>
    </ligand>
</feature>
<evidence type="ECO:0000256" key="6">
    <source>
        <dbReference type="ARBA" id="ARBA00022884"/>
    </source>
</evidence>
<name>A0A1G7H608_9RHOB</name>
<dbReference type="RefSeq" id="WP_089960999.1">
    <property type="nucleotide sequence ID" value="NZ_FNAV01000010.1"/>
</dbReference>
<dbReference type="Gene3D" id="3.10.290.10">
    <property type="entry name" value="RNA-binding S4 domain"/>
    <property type="match status" value="1"/>
</dbReference>
<evidence type="ECO:0000313" key="14">
    <source>
        <dbReference type="Proteomes" id="UP000198994"/>
    </source>
</evidence>
<evidence type="ECO:0000256" key="1">
    <source>
        <dbReference type="ARBA" id="ARBA00004496"/>
    </source>
</evidence>
<comment type="subcellular location">
    <subcellularLocation>
        <location evidence="1 11">Cytoplasm</location>
    </subcellularLocation>
</comment>
<dbReference type="GO" id="GO:0005829">
    <property type="term" value="C:cytosol"/>
    <property type="evidence" value="ECO:0007669"/>
    <property type="project" value="TreeGrafter"/>
</dbReference>
<dbReference type="STRING" id="282683.SAMN04488105_11081"/>
<dbReference type="FunFam" id="1.10.240.10:FF:000001">
    <property type="entry name" value="Tyrosine--tRNA ligase"/>
    <property type="match status" value="1"/>
</dbReference>
<evidence type="ECO:0000256" key="9">
    <source>
        <dbReference type="ARBA" id="ARBA00048248"/>
    </source>
</evidence>
<comment type="similarity">
    <text evidence="10 11">Belongs to the class-I aminoacyl-tRNA synthetase family. TyrS type 1 subfamily.</text>
</comment>
<dbReference type="SUPFAM" id="SSF52374">
    <property type="entry name" value="Nucleotidylyl transferase"/>
    <property type="match status" value="1"/>
</dbReference>
<evidence type="ECO:0000256" key="7">
    <source>
        <dbReference type="ARBA" id="ARBA00022917"/>
    </source>
</evidence>
<dbReference type="CDD" id="cd00805">
    <property type="entry name" value="TyrRS_core"/>
    <property type="match status" value="1"/>
</dbReference>
<dbReference type="InterPro" id="IPR014729">
    <property type="entry name" value="Rossmann-like_a/b/a_fold"/>
</dbReference>
<dbReference type="InterPro" id="IPR036986">
    <property type="entry name" value="S4_RNA-bd_sf"/>
</dbReference>
<gene>
    <name evidence="11" type="primary">tyrS</name>
    <name evidence="13" type="ORF">SAMN04488105_11081</name>
</gene>
<reference evidence="14" key="1">
    <citation type="submission" date="2016-10" db="EMBL/GenBank/DDBJ databases">
        <authorList>
            <person name="Varghese N."/>
            <person name="Submissions S."/>
        </authorList>
    </citation>
    <scope>NUCLEOTIDE SEQUENCE [LARGE SCALE GENOMIC DNA]</scope>
    <source>
        <strain evidence="14">DSM 10146</strain>
    </source>
</reference>
<feature type="binding site" evidence="11">
    <location>
        <position position="40"/>
    </location>
    <ligand>
        <name>L-tyrosine</name>
        <dbReference type="ChEBI" id="CHEBI:58315"/>
    </ligand>
</feature>
<keyword evidence="3 11" id="KW-0436">Ligase</keyword>
<comment type="subunit">
    <text evidence="11">Homodimer.</text>
</comment>
<dbReference type="PANTHER" id="PTHR11766">
    <property type="entry name" value="TYROSYL-TRNA SYNTHETASE"/>
    <property type="match status" value="1"/>
</dbReference>
<sequence length="427" mass="47493">MTYHPKSDFMRVMIERGYLADCTDYQGLDEALSKGVVTAYIGYDATAKSLHVGHLLNIMMLRWLQKTGHQPITLMGGGTTKVGDPSFRSDERPLLGPEQIDANIRGMQQVFAKYLDYDRAEAPALMLNNAEWLDGLNYLEFLRYIGRHFSVNRMLSFESVKSRLDREQSLSFLEFNYMILQAYDFLELNRRYGCLLQMGGSDQWGNIINGIDLTRRVLDHEIYGLTSPLLTTSDGRKMGKSQGGAMWLNADMLSPYDFWQFWRNTTDADVGRFLKLYTELPLEECERLGALGGSEINAAKIILANEVTTLCHGADAAAAAEATAREVFEKGGIGDDLPRFDLSDIPLLPADVVEAQEPGMYCAAANIFVGAKLAKSGKDAKRLISENGALVNDVPVKAAFPFIKADDLTDYVKLSAGKKRHALVKLA</sequence>
<dbReference type="PROSITE" id="PS50889">
    <property type="entry name" value="S4"/>
    <property type="match status" value="1"/>
</dbReference>
<dbReference type="OrthoDB" id="9804243at2"/>
<dbReference type="InterPro" id="IPR024107">
    <property type="entry name" value="Tyr-tRNA-ligase_bac_1"/>
</dbReference>